<dbReference type="InterPro" id="IPR050342">
    <property type="entry name" value="HMGB"/>
</dbReference>
<evidence type="ECO:0000313" key="8">
    <source>
        <dbReference type="EMBL" id="KAK1926568.1"/>
    </source>
</evidence>
<evidence type="ECO:0000259" key="7">
    <source>
        <dbReference type="PROSITE" id="PS50118"/>
    </source>
</evidence>
<feature type="region of interest" description="Disordered" evidence="6">
    <location>
        <begin position="63"/>
        <end position="120"/>
    </location>
</feature>
<dbReference type="Proteomes" id="UP001182556">
    <property type="component" value="Unassembled WGS sequence"/>
</dbReference>
<evidence type="ECO:0000256" key="4">
    <source>
        <dbReference type="ARBA" id="ARBA00064996"/>
    </source>
</evidence>
<dbReference type="PROSITE" id="PS50118">
    <property type="entry name" value="HMG_BOX_2"/>
    <property type="match status" value="1"/>
</dbReference>
<keyword evidence="2 5" id="KW-0539">Nucleus</keyword>
<dbReference type="FunFam" id="1.10.30.10:FF:000016">
    <property type="entry name" value="FACT complex subunit SSRP1"/>
    <property type="match status" value="1"/>
</dbReference>
<comment type="subunit">
    <text evidence="4">Weakly associates with the stable SPT16-POB3 heterodimer to form the FACT complex.</text>
</comment>
<dbReference type="SUPFAM" id="SSF47095">
    <property type="entry name" value="HMG-box"/>
    <property type="match status" value="1"/>
</dbReference>
<dbReference type="Pfam" id="PF00505">
    <property type="entry name" value="HMG_box"/>
    <property type="match status" value="1"/>
</dbReference>
<feature type="region of interest" description="Disordered" evidence="6">
    <location>
        <begin position="1"/>
        <end position="30"/>
    </location>
</feature>
<dbReference type="GO" id="GO:0005634">
    <property type="term" value="C:nucleus"/>
    <property type="evidence" value="ECO:0007669"/>
    <property type="project" value="UniProtKB-UniRule"/>
</dbReference>
<feature type="DNA-binding region" description="HMG box" evidence="5">
    <location>
        <begin position="27"/>
        <end position="95"/>
    </location>
</feature>
<evidence type="ECO:0000313" key="9">
    <source>
        <dbReference type="Proteomes" id="UP001182556"/>
    </source>
</evidence>
<keyword evidence="1 5" id="KW-0238">DNA-binding</keyword>
<dbReference type="PRINTS" id="PR00886">
    <property type="entry name" value="HIGHMOBLTY12"/>
</dbReference>
<evidence type="ECO:0000256" key="6">
    <source>
        <dbReference type="SAM" id="MobiDB-lite"/>
    </source>
</evidence>
<dbReference type="SMART" id="SM00398">
    <property type="entry name" value="HMG"/>
    <property type="match status" value="1"/>
</dbReference>
<dbReference type="Gene3D" id="1.10.30.10">
    <property type="entry name" value="High mobility group box domain"/>
    <property type="match status" value="1"/>
</dbReference>
<dbReference type="GO" id="GO:0003677">
    <property type="term" value="F:DNA binding"/>
    <property type="evidence" value="ECO:0007669"/>
    <property type="project" value="UniProtKB-UniRule"/>
</dbReference>
<proteinExistence type="inferred from homology"/>
<dbReference type="InterPro" id="IPR009071">
    <property type="entry name" value="HMG_box_dom"/>
</dbReference>
<keyword evidence="9" id="KW-1185">Reference proteome</keyword>
<protein>
    <submittedName>
        <fullName evidence="8">Nonhistone protein 6</fullName>
    </submittedName>
</protein>
<organism evidence="8 9">
    <name type="scientific">Papiliotrema laurentii</name>
    <name type="common">Cryptococcus laurentii</name>
    <dbReference type="NCBI Taxonomy" id="5418"/>
    <lineage>
        <taxon>Eukaryota</taxon>
        <taxon>Fungi</taxon>
        <taxon>Dikarya</taxon>
        <taxon>Basidiomycota</taxon>
        <taxon>Agaricomycotina</taxon>
        <taxon>Tremellomycetes</taxon>
        <taxon>Tremellales</taxon>
        <taxon>Rhynchogastremaceae</taxon>
        <taxon>Papiliotrema</taxon>
    </lineage>
</organism>
<gene>
    <name evidence="8" type="ORF">DB88DRAFT_508656</name>
</gene>
<dbReference type="EMBL" id="JAODAN010000002">
    <property type="protein sequence ID" value="KAK1926568.1"/>
    <property type="molecule type" value="Genomic_DNA"/>
</dbReference>
<accession>A0AAD9FUU7</accession>
<feature type="compositionally biased region" description="Basic and acidic residues" evidence="6">
    <location>
        <begin position="64"/>
        <end position="99"/>
    </location>
</feature>
<dbReference type="PANTHER" id="PTHR48112">
    <property type="entry name" value="HIGH MOBILITY GROUP PROTEIN DSP1"/>
    <property type="match status" value="1"/>
</dbReference>
<sequence length="120" mass="13545">MPKVSTKAAAKAAPVKRGKKDKDPNKPKRALSAYMFFVQDWRDRIKSENPDVTFGEVGKLLGAKWKEMSPAEKKPYEDKAEADKVRAARQKKEYEGDSKKAKKPTSKAAVEEDDDDEDDE</sequence>
<dbReference type="AlphaFoldDB" id="A0AAD9FUU7"/>
<evidence type="ECO:0000256" key="5">
    <source>
        <dbReference type="PROSITE-ProRule" id="PRU00267"/>
    </source>
</evidence>
<evidence type="ECO:0000256" key="2">
    <source>
        <dbReference type="ARBA" id="ARBA00023242"/>
    </source>
</evidence>
<dbReference type="InterPro" id="IPR036910">
    <property type="entry name" value="HMG_box_dom_sf"/>
</dbReference>
<dbReference type="PANTHER" id="PTHR48112:SF22">
    <property type="entry name" value="MITOCHONDRIAL TRANSCRIPTION FACTOR A, ISOFORM B"/>
    <property type="match status" value="1"/>
</dbReference>
<dbReference type="CDD" id="cd01390">
    <property type="entry name" value="HMG-box_NHP6-like"/>
    <property type="match status" value="1"/>
</dbReference>
<name>A0AAD9FUU7_PAPLA</name>
<comment type="similarity">
    <text evidence="3">Belongs to the NHP6 family.</text>
</comment>
<feature type="domain" description="HMG box" evidence="7">
    <location>
        <begin position="27"/>
        <end position="95"/>
    </location>
</feature>
<comment type="caution">
    <text evidence="8">The sequence shown here is derived from an EMBL/GenBank/DDBJ whole genome shotgun (WGS) entry which is preliminary data.</text>
</comment>
<feature type="compositionally biased region" description="Acidic residues" evidence="6">
    <location>
        <begin position="111"/>
        <end position="120"/>
    </location>
</feature>
<reference evidence="8" key="1">
    <citation type="submission" date="2023-02" db="EMBL/GenBank/DDBJ databases">
        <title>Identification and recombinant expression of a fungal hydrolase from Papiliotrema laurentii that hydrolyzes apple cutin and clears colloidal polyester polyurethane.</title>
        <authorList>
            <consortium name="DOE Joint Genome Institute"/>
            <person name="Roman V.A."/>
            <person name="Bojanowski C."/>
            <person name="Crable B.R."/>
            <person name="Wagner D.N."/>
            <person name="Hung C.S."/>
            <person name="Nadeau L.J."/>
            <person name="Schratz L."/>
            <person name="Haridas S."/>
            <person name="Pangilinan J."/>
            <person name="Lipzen A."/>
            <person name="Na H."/>
            <person name="Yan M."/>
            <person name="Ng V."/>
            <person name="Grigoriev I.V."/>
            <person name="Spatafora J.W."/>
            <person name="Barlow D."/>
            <person name="Biffinger J."/>
            <person name="Kelley-Loughnane N."/>
            <person name="Varaljay V.A."/>
            <person name="Crookes-Goodson W.J."/>
        </authorList>
    </citation>
    <scope>NUCLEOTIDE SEQUENCE</scope>
    <source>
        <strain evidence="8">5307AH</strain>
    </source>
</reference>
<evidence type="ECO:0000256" key="1">
    <source>
        <dbReference type="ARBA" id="ARBA00023125"/>
    </source>
</evidence>
<evidence type="ECO:0000256" key="3">
    <source>
        <dbReference type="ARBA" id="ARBA00043963"/>
    </source>
</evidence>